<dbReference type="STRING" id="673.AL542_17150"/>
<feature type="transmembrane region" description="Helical" evidence="1">
    <location>
        <begin position="12"/>
        <end position="35"/>
    </location>
</feature>
<evidence type="ECO:0000313" key="3">
    <source>
        <dbReference type="EMBL" id="STO57402.1"/>
    </source>
</evidence>
<keyword evidence="3" id="KW-0378">Hydrolase</keyword>
<accession>A0A377HNY2</accession>
<name>A0A377HNY2_GRIHO</name>
<dbReference type="SUPFAM" id="SSF159245">
    <property type="entry name" value="AttH-like"/>
    <property type="match status" value="1"/>
</dbReference>
<dbReference type="Pfam" id="PF07143">
    <property type="entry name" value="CrtC"/>
    <property type="match status" value="1"/>
</dbReference>
<evidence type="ECO:0000256" key="1">
    <source>
        <dbReference type="SAM" id="Phobius"/>
    </source>
</evidence>
<keyword evidence="1" id="KW-0812">Transmembrane</keyword>
<dbReference type="Pfam" id="PF17186">
    <property type="entry name" value="Lipocalin_9"/>
    <property type="match status" value="1"/>
</dbReference>
<evidence type="ECO:0000313" key="4">
    <source>
        <dbReference type="Proteomes" id="UP000254512"/>
    </source>
</evidence>
<keyword evidence="1" id="KW-1133">Transmembrane helix</keyword>
<reference evidence="3 4" key="1">
    <citation type="submission" date="2018-06" db="EMBL/GenBank/DDBJ databases">
        <authorList>
            <consortium name="Pathogen Informatics"/>
            <person name="Doyle S."/>
        </authorList>
    </citation>
    <scope>NUCLEOTIDE SEQUENCE [LARGE SCALE GENOMIC DNA]</scope>
    <source>
        <strain evidence="3 4">NCTC11645</strain>
    </source>
</reference>
<protein>
    <submittedName>
        <fullName evidence="3">Predicted secreted hydrolase</fullName>
    </submittedName>
</protein>
<organism evidence="3 4">
    <name type="scientific">Grimontia hollisae</name>
    <name type="common">Vibrio hollisae</name>
    <dbReference type="NCBI Taxonomy" id="673"/>
    <lineage>
        <taxon>Bacteria</taxon>
        <taxon>Pseudomonadati</taxon>
        <taxon>Pseudomonadota</taxon>
        <taxon>Gammaproteobacteria</taxon>
        <taxon>Vibrionales</taxon>
        <taxon>Vibrionaceae</taxon>
        <taxon>Grimontia</taxon>
    </lineage>
</organism>
<keyword evidence="1" id="KW-0472">Membrane</keyword>
<dbReference type="PANTHER" id="PTHR38591">
    <property type="entry name" value="HYDROLASE"/>
    <property type="match status" value="1"/>
</dbReference>
<dbReference type="EMBL" id="UGHD01000002">
    <property type="protein sequence ID" value="STO57402.1"/>
    <property type="molecule type" value="Genomic_DNA"/>
</dbReference>
<dbReference type="InterPro" id="IPR023374">
    <property type="entry name" value="AttH-like_dom_sf"/>
</dbReference>
<gene>
    <name evidence="3" type="ORF">NCTC11645_01792</name>
</gene>
<dbReference type="InterPro" id="IPR010791">
    <property type="entry name" value="AttH_dom"/>
</dbReference>
<dbReference type="GO" id="GO:0016787">
    <property type="term" value="F:hydrolase activity"/>
    <property type="evidence" value="ECO:0007669"/>
    <property type="project" value="UniProtKB-KW"/>
</dbReference>
<sequence length="373" mass="41807">MMRDERKPQPLVFTVIGWGIAILLCLLALFGSVLMEKETPDRSAVSALVAANPEMFSSVIPGIPLTFPRDYGVHNDFRQEWWYITGNVQDRDGNQYGIQWTLFRSALHGEKGEGWSDNHIYMAHAVLTSKNGVYAAERFARGGIGQAGVTPNPFNAWLDNWQWTGSGEQPFPGTLQAADKGFSFNLHMHSTRPELLQGDNGYSQKHADKPVASYYFSVPAIALNGTITINGNTVEVAGKGWVDREWSTQALSEDQIGWDWFSIQLNEGRSLMLVQVRGERTPYRFGVISDESGWSETLTHQDINMMPVDFAKMPTGRHLPVKWKLSVPKYGIDLTTEPLHQQNWLPFTFPYWEGPIIITGSGEGIGFMEATGY</sequence>
<evidence type="ECO:0000259" key="2">
    <source>
        <dbReference type="Pfam" id="PF07143"/>
    </source>
</evidence>
<proteinExistence type="predicted"/>
<dbReference type="PANTHER" id="PTHR38591:SF1">
    <property type="entry name" value="BLL1000 PROTEIN"/>
    <property type="match status" value="1"/>
</dbReference>
<dbReference type="AlphaFoldDB" id="A0A377HNY2"/>
<feature type="domain" description="AttH" evidence="2">
    <location>
        <begin position="80"/>
        <end position="248"/>
    </location>
</feature>
<dbReference type="Gene3D" id="2.40.370.10">
    <property type="entry name" value="AttH-like domain"/>
    <property type="match status" value="2"/>
</dbReference>
<dbReference type="Proteomes" id="UP000254512">
    <property type="component" value="Unassembled WGS sequence"/>
</dbReference>